<dbReference type="EMBL" id="OCSU01000002">
    <property type="protein sequence ID" value="SOE82108.1"/>
    <property type="molecule type" value="Genomic_DNA"/>
</dbReference>
<dbReference type="PROSITE" id="PS51898">
    <property type="entry name" value="TYR_RECOMBINASE"/>
    <property type="match status" value="1"/>
</dbReference>
<dbReference type="GO" id="GO:0003677">
    <property type="term" value="F:DNA binding"/>
    <property type="evidence" value="ECO:0007669"/>
    <property type="project" value="InterPro"/>
</dbReference>
<dbReference type="PANTHER" id="PTHR30349">
    <property type="entry name" value="PHAGE INTEGRASE-RELATED"/>
    <property type="match status" value="1"/>
</dbReference>
<evidence type="ECO:0000259" key="3">
    <source>
        <dbReference type="PROSITE" id="PS51898"/>
    </source>
</evidence>
<feature type="domain" description="Tyr recombinase" evidence="3">
    <location>
        <begin position="172"/>
        <end position="324"/>
    </location>
</feature>
<evidence type="ECO:0000313" key="4">
    <source>
        <dbReference type="EMBL" id="SOE82108.1"/>
    </source>
</evidence>
<dbReference type="InterPro" id="IPR011010">
    <property type="entry name" value="DNA_brk_join_enz"/>
</dbReference>
<dbReference type="GO" id="GO:0015074">
    <property type="term" value="P:DNA integration"/>
    <property type="evidence" value="ECO:0007669"/>
    <property type="project" value="UniProtKB-KW"/>
</dbReference>
<keyword evidence="1" id="KW-0229">DNA integration</keyword>
<protein>
    <submittedName>
        <fullName evidence="4">Site-specific recombinase XerD</fullName>
    </submittedName>
</protein>
<dbReference type="Proteomes" id="UP000219522">
    <property type="component" value="Unassembled WGS sequence"/>
</dbReference>
<reference evidence="4 5" key="1">
    <citation type="submission" date="2017-09" db="EMBL/GenBank/DDBJ databases">
        <authorList>
            <person name="Varghese N."/>
            <person name="Submissions S."/>
        </authorList>
    </citation>
    <scope>NUCLEOTIDE SEQUENCE [LARGE SCALE GENOMIC DNA]</scope>
    <source>
        <strain evidence="4 5">OK806</strain>
    </source>
</reference>
<organism evidence="4 5">
    <name type="scientific">Caballeronia arationis</name>
    <dbReference type="NCBI Taxonomy" id="1777142"/>
    <lineage>
        <taxon>Bacteria</taxon>
        <taxon>Pseudomonadati</taxon>
        <taxon>Pseudomonadota</taxon>
        <taxon>Betaproteobacteria</taxon>
        <taxon>Burkholderiales</taxon>
        <taxon>Burkholderiaceae</taxon>
        <taxon>Caballeronia</taxon>
    </lineage>
</organism>
<sequence>MPIETITKNGRKRYRWSFNRVIKGERIRQTKLLPHGVSSAEADGLARRWEAEIYAIANGERRAIVTIGDCVRKHVEDKRGEWKDAEKRIRILQKWSTEFAEQDALDLHDWSVRFVGYMRAQKDHHGLVKRSLTDASIRNTLSYLRAAIKYAHKVGMLAEDHTARIAMPSVSNERHHYPQRREMVLIARACKHREVRAGIRIAFYSGMRKSEILRAKVTKKGFVLTDTKNGKPRIVPIHPRIAVLTRRIRFTVNANVFGNHFEAARDAAGFPDTHFHDLRHAAASEMINAGVDLFTVGGVLGHLSIVSTKRYSHLVTEKLASAVKEIGKH</sequence>
<dbReference type="AlphaFoldDB" id="A0A7Z7N5D9"/>
<evidence type="ECO:0000256" key="1">
    <source>
        <dbReference type="ARBA" id="ARBA00022908"/>
    </source>
</evidence>
<evidence type="ECO:0000256" key="2">
    <source>
        <dbReference type="ARBA" id="ARBA00023172"/>
    </source>
</evidence>
<dbReference type="InterPro" id="IPR002104">
    <property type="entry name" value="Integrase_catalytic"/>
</dbReference>
<dbReference type="Gene3D" id="1.10.443.10">
    <property type="entry name" value="Intergrase catalytic core"/>
    <property type="match status" value="1"/>
</dbReference>
<accession>A0A7Z7N5D9</accession>
<keyword evidence="2" id="KW-0233">DNA recombination</keyword>
<dbReference type="PANTHER" id="PTHR30349:SF64">
    <property type="entry name" value="PROPHAGE INTEGRASE INTD-RELATED"/>
    <property type="match status" value="1"/>
</dbReference>
<name>A0A7Z7N5D9_9BURK</name>
<dbReference type="SUPFAM" id="SSF56349">
    <property type="entry name" value="DNA breaking-rejoining enzymes"/>
    <property type="match status" value="1"/>
</dbReference>
<comment type="caution">
    <text evidence="4">The sequence shown here is derived from an EMBL/GenBank/DDBJ whole genome shotgun (WGS) entry which is preliminary data.</text>
</comment>
<gene>
    <name evidence="4" type="ORF">SAMN05446927_5420</name>
</gene>
<dbReference type="InterPro" id="IPR050090">
    <property type="entry name" value="Tyrosine_recombinase_XerCD"/>
</dbReference>
<evidence type="ECO:0000313" key="5">
    <source>
        <dbReference type="Proteomes" id="UP000219522"/>
    </source>
</evidence>
<dbReference type="InterPro" id="IPR013762">
    <property type="entry name" value="Integrase-like_cat_sf"/>
</dbReference>
<proteinExistence type="predicted"/>
<dbReference type="CDD" id="cd00796">
    <property type="entry name" value="INT_Rci_Hp1_C"/>
    <property type="match status" value="1"/>
</dbReference>
<dbReference type="GO" id="GO:0006310">
    <property type="term" value="P:DNA recombination"/>
    <property type="evidence" value="ECO:0007669"/>
    <property type="project" value="UniProtKB-KW"/>
</dbReference>
<keyword evidence="5" id="KW-1185">Reference proteome</keyword>
<dbReference type="Pfam" id="PF00589">
    <property type="entry name" value="Phage_integrase"/>
    <property type="match status" value="1"/>
</dbReference>